<name>A0A7T7GQ87_ECOLX</name>
<organism evidence="1">
    <name type="scientific">Escherichia coli</name>
    <dbReference type="NCBI Taxonomy" id="562"/>
    <lineage>
        <taxon>Bacteria</taxon>
        <taxon>Pseudomonadati</taxon>
        <taxon>Pseudomonadota</taxon>
        <taxon>Gammaproteobacteria</taxon>
        <taxon>Enterobacterales</taxon>
        <taxon>Enterobacteriaceae</taxon>
        <taxon>Escherichia</taxon>
    </lineage>
</organism>
<reference evidence="1" key="1">
    <citation type="submission" date="2020-03" db="EMBL/GenBank/DDBJ databases">
        <title>Comparative analysis of multidrug resistant Escherichia coli ST216 isolates from silver gulls in Australia.</title>
        <authorList>
            <person name="Tarabai H."/>
            <person name="Wyrsch E.R."/>
            <person name="Bitar I."/>
            <person name="Djordjevic S.P."/>
            <person name="Dolejska M."/>
        </authorList>
    </citation>
    <scope>NUCLEOTIDE SEQUENCE</scope>
    <source>
        <strain evidence="1">CE1537</strain>
        <plasmid evidence="1">pCE1537-B</plasmid>
    </source>
</reference>
<sequence>MSKTTEQLIDILKAGGSISLDITARPYAHLLKLAEASANTGTLLILRNSQDRASQQLIELSKYNKKNNIVFSID</sequence>
<protein>
    <submittedName>
        <fullName evidence="1">Uncharacterized protein</fullName>
    </submittedName>
</protein>
<accession>A0A7T7GQ87</accession>
<geneLocation type="plasmid" evidence="1">
    <name>pCE1537-B</name>
</geneLocation>
<proteinExistence type="predicted"/>
<dbReference type="AlphaFoldDB" id="A0A7T7GQ87"/>
<dbReference type="RefSeq" id="WP_193958547.1">
    <property type="nucleotide sequence ID" value="NZ_JABBCF010000010.1"/>
</dbReference>
<dbReference type="EMBL" id="MT162140">
    <property type="protein sequence ID" value="QQM12394.1"/>
    <property type="molecule type" value="Genomic_DNA"/>
</dbReference>
<keyword evidence="1" id="KW-0614">Plasmid</keyword>
<evidence type="ECO:0000313" key="1">
    <source>
        <dbReference type="EMBL" id="QQM12394.1"/>
    </source>
</evidence>